<sequence length="344" mass="35320">MGLRWLSLAAVSALLSAALLALHIPAAVLLGCMLVGLVFSVWGAPLAVPRRAFGWGQGLLGCLMAQSLHPDQLGQVLAHWPVVLGTTVMLIAASSGLGWWLMRRQIMPGTTAVWGMAPGAASAMVVMAEDYGADVRLVAFMQYTRVVAVTVVAALVARAAGAHLPVAASAVDWLALGAPANLLLTAALVLGGSWLARRFDISGGAMVIPLLASVLVQLVWGVAPALPPALMALAYASIGWSVGLRFTRGVLLHALRALPRVLAAMALLMGVGLASGGVLVLAMGLDPLSAYLATSPGGADSMAVIAATSSVDTSFVMAMQLARFLLVLLTGPAISRWLAERGSA</sequence>
<keyword evidence="1" id="KW-1133">Transmembrane helix</keyword>
<feature type="transmembrane region" description="Helical" evidence="1">
    <location>
        <begin position="258"/>
        <end position="285"/>
    </location>
</feature>
<dbReference type="InterPro" id="IPR017516">
    <property type="entry name" value="AbrB_dup"/>
</dbReference>
<dbReference type="Pfam" id="PF05145">
    <property type="entry name" value="AbrB"/>
    <property type="match status" value="1"/>
</dbReference>
<organism evidence="2 3">
    <name type="scientific">Simplicispira suum</name>
    <dbReference type="NCBI Taxonomy" id="2109915"/>
    <lineage>
        <taxon>Bacteria</taxon>
        <taxon>Pseudomonadati</taxon>
        <taxon>Pseudomonadota</taxon>
        <taxon>Betaproteobacteria</taxon>
        <taxon>Burkholderiales</taxon>
        <taxon>Comamonadaceae</taxon>
        <taxon>Simplicispira</taxon>
    </lineage>
</organism>
<name>A0A2S0MYG1_9BURK</name>
<dbReference type="PROSITE" id="PS51257">
    <property type="entry name" value="PROKAR_LIPOPROTEIN"/>
    <property type="match status" value="1"/>
</dbReference>
<evidence type="ECO:0000313" key="2">
    <source>
        <dbReference type="EMBL" id="AVO40934.1"/>
    </source>
</evidence>
<feature type="transmembrane region" description="Helical" evidence="1">
    <location>
        <begin position="321"/>
        <end position="339"/>
    </location>
</feature>
<reference evidence="2 3" key="1">
    <citation type="submission" date="2018-03" db="EMBL/GenBank/DDBJ databases">
        <title>Genome sequencing of Simplicispira sp.</title>
        <authorList>
            <person name="Kim S.-J."/>
            <person name="Heo J."/>
            <person name="Kwon S.-W."/>
        </authorList>
    </citation>
    <scope>NUCLEOTIDE SEQUENCE [LARGE SCALE GENOMIC DNA]</scope>
    <source>
        <strain evidence="2 3">SC1-8</strain>
    </source>
</reference>
<dbReference type="EMBL" id="CP027669">
    <property type="protein sequence ID" value="AVO40934.1"/>
    <property type="molecule type" value="Genomic_DNA"/>
</dbReference>
<feature type="transmembrane region" description="Helical" evidence="1">
    <location>
        <begin position="78"/>
        <end position="101"/>
    </location>
</feature>
<proteinExistence type="predicted"/>
<dbReference type="GO" id="GO:0004497">
    <property type="term" value="F:monooxygenase activity"/>
    <property type="evidence" value="ECO:0007669"/>
    <property type="project" value="UniProtKB-KW"/>
</dbReference>
<keyword evidence="1" id="KW-0472">Membrane</keyword>
<keyword evidence="3" id="KW-1185">Reference proteome</keyword>
<gene>
    <name evidence="2" type="ORF">C6571_06220</name>
</gene>
<feature type="transmembrane region" description="Helical" evidence="1">
    <location>
        <begin position="173"/>
        <end position="196"/>
    </location>
</feature>
<dbReference type="GO" id="GO:0016020">
    <property type="term" value="C:membrane"/>
    <property type="evidence" value="ECO:0007669"/>
    <property type="project" value="InterPro"/>
</dbReference>
<evidence type="ECO:0000256" key="1">
    <source>
        <dbReference type="SAM" id="Phobius"/>
    </source>
</evidence>
<dbReference type="RefSeq" id="WP_106445920.1">
    <property type="nucleotide sequence ID" value="NZ_CP027669.1"/>
</dbReference>
<dbReference type="AlphaFoldDB" id="A0A2S0MYG1"/>
<feature type="transmembrane region" description="Helical" evidence="1">
    <location>
        <begin position="229"/>
        <end position="246"/>
    </location>
</feature>
<dbReference type="InterPro" id="IPR007820">
    <property type="entry name" value="AbrB_fam"/>
</dbReference>
<dbReference type="GO" id="GO:0010468">
    <property type="term" value="P:regulation of gene expression"/>
    <property type="evidence" value="ECO:0007669"/>
    <property type="project" value="InterPro"/>
</dbReference>
<dbReference type="PIRSF" id="PIRSF038991">
    <property type="entry name" value="Protein_AbrB"/>
    <property type="match status" value="1"/>
</dbReference>
<dbReference type="NCBIfam" id="TIGR03082">
    <property type="entry name" value="Gneg_AbrB_dup"/>
    <property type="match status" value="2"/>
</dbReference>
<dbReference type="OrthoDB" id="9809910at2"/>
<accession>A0A2S0MYG1</accession>
<protein>
    <submittedName>
        <fullName evidence="2">Ammonia monooxygenase</fullName>
    </submittedName>
</protein>
<feature type="transmembrane region" description="Helical" evidence="1">
    <location>
        <begin position="203"/>
        <end position="223"/>
    </location>
</feature>
<keyword evidence="2" id="KW-0560">Oxidoreductase</keyword>
<keyword evidence="2" id="KW-0503">Monooxygenase</keyword>
<evidence type="ECO:0000313" key="3">
    <source>
        <dbReference type="Proteomes" id="UP000239326"/>
    </source>
</evidence>
<feature type="transmembrane region" description="Helical" evidence="1">
    <location>
        <begin position="146"/>
        <end position="167"/>
    </location>
</feature>
<dbReference type="PANTHER" id="PTHR38457:SF1">
    <property type="entry name" value="REGULATOR ABRB-RELATED"/>
    <property type="match status" value="1"/>
</dbReference>
<dbReference type="Proteomes" id="UP000239326">
    <property type="component" value="Chromosome"/>
</dbReference>
<keyword evidence="1" id="KW-0812">Transmembrane</keyword>
<dbReference type="KEGG" id="simp:C6571_06220"/>
<dbReference type="PANTHER" id="PTHR38457">
    <property type="entry name" value="REGULATOR ABRB-RELATED"/>
    <property type="match status" value="1"/>
</dbReference>